<dbReference type="InterPro" id="IPR017938">
    <property type="entry name" value="Riboflavin_synthase-like_b-brl"/>
</dbReference>
<dbReference type="SUPFAM" id="SSF63380">
    <property type="entry name" value="Riboflavin synthase domain-like"/>
    <property type="match status" value="1"/>
</dbReference>
<evidence type="ECO:0000313" key="1">
    <source>
        <dbReference type="EMBL" id="NDY95354.1"/>
    </source>
</evidence>
<sequence>MASAPSQTDFIELHIKHVSGGGFAGQVFDSISPKDILRCQQTTG</sequence>
<protein>
    <submittedName>
        <fullName evidence="1">Uncharacterized protein</fullName>
    </submittedName>
</protein>
<dbReference type="AlphaFoldDB" id="A0A845UXX1"/>
<dbReference type="Gene3D" id="2.40.30.10">
    <property type="entry name" value="Translation factors"/>
    <property type="match status" value="1"/>
</dbReference>
<evidence type="ECO:0000313" key="2">
    <source>
        <dbReference type="Proteomes" id="UP000484885"/>
    </source>
</evidence>
<name>A0A845UXX1_9GAMM</name>
<dbReference type="Proteomes" id="UP000484885">
    <property type="component" value="Unassembled WGS sequence"/>
</dbReference>
<gene>
    <name evidence="1" type="ORF">G3I74_06410</name>
</gene>
<proteinExistence type="predicted"/>
<accession>A0A845UXX1</accession>
<organism evidence="1 2">
    <name type="scientific">Wenzhouxiangella limi</name>
    <dbReference type="NCBI Taxonomy" id="2707351"/>
    <lineage>
        <taxon>Bacteria</taxon>
        <taxon>Pseudomonadati</taxon>
        <taxon>Pseudomonadota</taxon>
        <taxon>Gammaproteobacteria</taxon>
        <taxon>Chromatiales</taxon>
        <taxon>Wenzhouxiangellaceae</taxon>
        <taxon>Wenzhouxiangella</taxon>
    </lineage>
</organism>
<keyword evidence="2" id="KW-1185">Reference proteome</keyword>
<comment type="caution">
    <text evidence="1">The sequence shown here is derived from an EMBL/GenBank/DDBJ whole genome shotgun (WGS) entry which is preliminary data.</text>
</comment>
<dbReference type="EMBL" id="JAAGSC010000039">
    <property type="protein sequence ID" value="NDY95354.1"/>
    <property type="molecule type" value="Genomic_DNA"/>
</dbReference>
<reference evidence="1 2" key="1">
    <citation type="submission" date="2020-02" db="EMBL/GenBank/DDBJ databases">
        <authorList>
            <person name="Zhang X.-Y."/>
        </authorList>
    </citation>
    <scope>NUCLEOTIDE SEQUENCE [LARGE SCALE GENOMIC DNA]</scope>
    <source>
        <strain evidence="1 2">C33</strain>
    </source>
</reference>